<dbReference type="PANTHER" id="PTHR15367">
    <property type="entry name" value="DNA-DIRECTED RNA POLYMERASE III"/>
    <property type="match status" value="1"/>
</dbReference>
<organism evidence="5 6">
    <name type="scientific">Otolemur garnettii</name>
    <name type="common">Small-eared galago</name>
    <name type="synonym">Garnett's greater bushbaby</name>
    <dbReference type="NCBI Taxonomy" id="30611"/>
    <lineage>
        <taxon>Eukaryota</taxon>
        <taxon>Metazoa</taxon>
        <taxon>Chordata</taxon>
        <taxon>Craniata</taxon>
        <taxon>Vertebrata</taxon>
        <taxon>Euteleostomi</taxon>
        <taxon>Mammalia</taxon>
        <taxon>Eutheria</taxon>
        <taxon>Euarchontoglires</taxon>
        <taxon>Primates</taxon>
        <taxon>Strepsirrhini</taxon>
        <taxon>Lorisiformes</taxon>
        <taxon>Galagidae</taxon>
        <taxon>Otolemur</taxon>
    </lineage>
</organism>
<dbReference type="EMBL" id="AAQR03040475">
    <property type="status" value="NOT_ANNOTATED_CDS"/>
    <property type="molecule type" value="Genomic_DNA"/>
</dbReference>
<dbReference type="KEGG" id="oga:100965605"/>
<feature type="region of interest" description="Disordered" evidence="4">
    <location>
        <begin position="110"/>
        <end position="224"/>
    </location>
</feature>
<evidence type="ECO:0000256" key="2">
    <source>
        <dbReference type="ARBA" id="ARBA00008352"/>
    </source>
</evidence>
<dbReference type="PANTHER" id="PTHR15367:SF3">
    <property type="entry name" value="DNA-DIRECTED RNA POLYMERASE III SUBUNIT RPC7"/>
    <property type="match status" value="1"/>
</dbReference>
<dbReference type="Pfam" id="PF11705">
    <property type="entry name" value="RNA_pol_3_Rpc31"/>
    <property type="match status" value="1"/>
</dbReference>
<dbReference type="GO" id="GO:0005666">
    <property type="term" value="C:RNA polymerase III complex"/>
    <property type="evidence" value="ECO:0007669"/>
    <property type="project" value="TreeGrafter"/>
</dbReference>
<dbReference type="RefSeq" id="XP_003804144.2">
    <property type="nucleotide sequence ID" value="XM_003804096.3"/>
</dbReference>
<dbReference type="GO" id="GO:0006383">
    <property type="term" value="P:transcription by RNA polymerase III"/>
    <property type="evidence" value="ECO:0007669"/>
    <property type="project" value="InterPro"/>
</dbReference>
<comment type="similarity">
    <text evidence="2">Belongs to the eukaryotic RPC7 RNA polymerase subunit family.</text>
</comment>
<feature type="compositionally biased region" description="Basic and acidic residues" evidence="4">
    <location>
        <begin position="164"/>
        <end position="174"/>
    </location>
</feature>
<reference evidence="5" key="2">
    <citation type="submission" date="2025-08" db="UniProtKB">
        <authorList>
            <consortium name="Ensembl"/>
        </authorList>
    </citation>
    <scope>IDENTIFICATION</scope>
</reference>
<dbReference type="EMBL" id="AAQR03040478">
    <property type="status" value="NOT_ANNOTATED_CDS"/>
    <property type="molecule type" value="Genomic_DNA"/>
</dbReference>
<dbReference type="STRING" id="30611.ENSOGAP00000004971"/>
<gene>
    <name evidence="5" type="primary">POLR3G</name>
</gene>
<accession>H0WSB2</accession>
<name>H0WSB2_OTOGA</name>
<feature type="compositionally biased region" description="Basic and acidic residues" evidence="4">
    <location>
        <begin position="141"/>
        <end position="155"/>
    </location>
</feature>
<dbReference type="eggNOG" id="ENOG502RY1A">
    <property type="taxonomic scope" value="Eukaryota"/>
</dbReference>
<dbReference type="FunCoup" id="H0WSB2">
    <property type="interactions" value="2811"/>
</dbReference>
<dbReference type="OrthoDB" id="5377312at2759"/>
<dbReference type="HOGENOM" id="CLU_084309_0_0_1"/>
<dbReference type="InterPro" id="IPR024661">
    <property type="entry name" value="RNA_pol_III_Rpc31"/>
</dbReference>
<evidence type="ECO:0000256" key="3">
    <source>
        <dbReference type="ARBA" id="ARBA00023242"/>
    </source>
</evidence>
<dbReference type="OMA" id="MPRKKCR"/>
<dbReference type="Proteomes" id="UP000005225">
    <property type="component" value="Unassembled WGS sequence"/>
</dbReference>
<evidence type="ECO:0000256" key="1">
    <source>
        <dbReference type="ARBA" id="ARBA00004123"/>
    </source>
</evidence>
<dbReference type="GO" id="GO:0008283">
    <property type="term" value="P:cell population proliferation"/>
    <property type="evidence" value="ECO:0007669"/>
    <property type="project" value="TreeGrafter"/>
</dbReference>
<evidence type="ECO:0000313" key="6">
    <source>
        <dbReference type="Proteomes" id="UP000005225"/>
    </source>
</evidence>
<keyword evidence="3" id="KW-0539">Nucleus</keyword>
<keyword evidence="6" id="KW-1185">Reference proteome</keyword>
<dbReference type="EMBL" id="AAQR03040479">
    <property type="status" value="NOT_ANNOTATED_CDS"/>
    <property type="molecule type" value="Genomic_DNA"/>
</dbReference>
<dbReference type="Ensembl" id="ENSOGAT00000005563.2">
    <property type="protein sequence ID" value="ENSOGAP00000004971.2"/>
    <property type="gene ID" value="ENSOGAG00000005560.2"/>
</dbReference>
<dbReference type="GeneTree" id="ENSGT01130000278363"/>
<feature type="compositionally biased region" description="Acidic residues" evidence="4">
    <location>
        <begin position="175"/>
        <end position="199"/>
    </location>
</feature>
<comment type="subcellular location">
    <subcellularLocation>
        <location evidence="1">Nucleus</location>
    </subcellularLocation>
</comment>
<evidence type="ECO:0000256" key="4">
    <source>
        <dbReference type="SAM" id="MobiDB-lite"/>
    </source>
</evidence>
<evidence type="ECO:0000313" key="5">
    <source>
        <dbReference type="Ensembl" id="ENSOGAP00000004971.2"/>
    </source>
</evidence>
<dbReference type="GeneID" id="100965605"/>
<reference evidence="6" key="1">
    <citation type="submission" date="2011-03" db="EMBL/GenBank/DDBJ databases">
        <title>Version 3 of the genome sequence of Otolemur garnettii (Bushbaby).</title>
        <authorList>
            <consortium name="The Broad Institute Genome Sequencing Platform"/>
            <person name="Di Palma F."/>
            <person name="Johnson J."/>
            <person name="Lander E.S."/>
            <person name="Lindblad-Toh K."/>
            <person name="Jaffe D.B."/>
            <person name="Gnerre S."/>
            <person name="MacCallum I."/>
            <person name="Przybylski D."/>
            <person name="Ribeiro F.J."/>
            <person name="Burton J.N."/>
            <person name="Walker B.J."/>
            <person name="Sharpe T."/>
            <person name="Hall G."/>
        </authorList>
    </citation>
    <scope>NUCLEOTIDE SEQUENCE [LARGE SCALE GENOMIC DNA]</scope>
</reference>
<feature type="region of interest" description="Disordered" evidence="4">
    <location>
        <begin position="29"/>
        <end position="49"/>
    </location>
</feature>
<dbReference type="EMBL" id="AAQR03040476">
    <property type="status" value="NOT_ANNOTATED_CDS"/>
    <property type="molecule type" value="Genomic_DNA"/>
</dbReference>
<feature type="compositionally biased region" description="Acidic residues" evidence="4">
    <location>
        <begin position="206"/>
        <end position="224"/>
    </location>
</feature>
<proteinExistence type="inferred from homology"/>
<dbReference type="EMBL" id="AAQR03040477">
    <property type="status" value="NOT_ANNOTATED_CDS"/>
    <property type="molecule type" value="Genomic_DNA"/>
</dbReference>
<reference evidence="5" key="3">
    <citation type="submission" date="2025-09" db="UniProtKB">
        <authorList>
            <consortium name="Ensembl"/>
        </authorList>
    </citation>
    <scope>IDENTIFICATION</scope>
</reference>
<sequence length="224" mass="25786">MAGNKGRGRAAFTFNVEAVGFSRGEKLPDVVLKPPPPFPDTDYKPAPLKTGESEDYVLALKQELRETMKRMPYFIETPEENQDIERYSKRYMKVYKEEWIPDWRRLPRELMPRKKCKKAGPNSKQAKDRGKGTPLINPSDVLKKIEELEKQGDGEKSDEENEEKEGSKDKSKEGDDADDEDGAAEQEDYDEEEQEEENDYINSYFEDGDDFGADSDDNMDEATY</sequence>
<dbReference type="InParanoid" id="H0WSB2"/>
<protein>
    <submittedName>
        <fullName evidence="5">RNA polymerase III subunit G</fullName>
    </submittedName>
</protein>
<dbReference type="AlphaFoldDB" id="H0WSB2"/>